<gene>
    <name evidence="1" type="ORF">GSMUA_143530.1</name>
</gene>
<evidence type="ECO:0000313" key="3">
    <source>
        <dbReference type="Proteomes" id="UP000012960"/>
    </source>
</evidence>
<organism evidence="2 3">
    <name type="scientific">Musa acuminata subsp. malaccensis</name>
    <name type="common">Wild banana</name>
    <name type="synonym">Musa malaccensis</name>
    <dbReference type="NCBI Taxonomy" id="214687"/>
    <lineage>
        <taxon>Eukaryota</taxon>
        <taxon>Viridiplantae</taxon>
        <taxon>Streptophyta</taxon>
        <taxon>Embryophyta</taxon>
        <taxon>Tracheophyta</taxon>
        <taxon>Spermatophyta</taxon>
        <taxon>Magnoliopsida</taxon>
        <taxon>Liliopsida</taxon>
        <taxon>Zingiberales</taxon>
        <taxon>Musaceae</taxon>
        <taxon>Musa</taxon>
    </lineage>
</organism>
<evidence type="ECO:0000313" key="2">
    <source>
        <dbReference type="EnsemblPlants" id="Ma04_p37540.1"/>
    </source>
</evidence>
<reference evidence="1" key="1">
    <citation type="submission" date="2021-03" db="EMBL/GenBank/DDBJ databases">
        <authorList>
            <consortium name="Genoscope - CEA"/>
            <person name="William W."/>
        </authorList>
    </citation>
    <scope>NUCLEOTIDE SEQUENCE</scope>
    <source>
        <strain evidence="1">Doubled-haploid Pahang</strain>
    </source>
</reference>
<accession>A0A804IY72</accession>
<dbReference type="Proteomes" id="UP000012960">
    <property type="component" value="Unplaced"/>
</dbReference>
<sequence length="41" mass="4671">MLSCKSMGSQNQHALRINLKGCVDGENERMANKRHKDELLD</sequence>
<name>A0A804IY72_MUSAM</name>
<evidence type="ECO:0000313" key="1">
    <source>
        <dbReference type="EMBL" id="CAG1844558.1"/>
    </source>
</evidence>
<dbReference type="InParanoid" id="A0A804IY72"/>
<dbReference type="AlphaFoldDB" id="A0A804IY72"/>
<dbReference type="EnsemblPlants" id="Ma04_t37540.1">
    <property type="protein sequence ID" value="Ma04_p37540.1"/>
    <property type="gene ID" value="Ma04_g37540"/>
</dbReference>
<reference evidence="2" key="2">
    <citation type="submission" date="2021-05" db="UniProtKB">
        <authorList>
            <consortium name="EnsemblPlants"/>
        </authorList>
    </citation>
    <scope>IDENTIFICATION</scope>
    <source>
        <strain evidence="2">subsp. malaccensis</strain>
    </source>
</reference>
<proteinExistence type="predicted"/>
<protein>
    <submittedName>
        <fullName evidence="1">(wild Malaysian banana) hypothetical protein</fullName>
    </submittedName>
</protein>
<dbReference type="Gramene" id="Ma04_t37540.1">
    <property type="protein sequence ID" value="Ma04_p37540.1"/>
    <property type="gene ID" value="Ma04_g37540"/>
</dbReference>
<keyword evidence="3" id="KW-1185">Reference proteome</keyword>
<dbReference type="EMBL" id="HG996469">
    <property type="protein sequence ID" value="CAG1844558.1"/>
    <property type="molecule type" value="Genomic_DNA"/>
</dbReference>